<dbReference type="SMART" id="SM00418">
    <property type="entry name" value="HTH_ARSR"/>
    <property type="match status" value="1"/>
</dbReference>
<keyword evidence="1" id="KW-0805">Transcription regulation</keyword>
<dbReference type="Proteomes" id="UP000287756">
    <property type="component" value="Chromosome"/>
</dbReference>
<evidence type="ECO:0000313" key="6">
    <source>
        <dbReference type="Proteomes" id="UP000287756"/>
    </source>
</evidence>
<dbReference type="SUPFAM" id="SSF46785">
    <property type="entry name" value="Winged helix' DNA-binding domain"/>
    <property type="match status" value="1"/>
</dbReference>
<dbReference type="AlphaFoldDB" id="A0A410ME56"/>
<keyword evidence="3" id="KW-0804">Transcription</keyword>
<dbReference type="GO" id="GO:0003677">
    <property type="term" value="F:DNA binding"/>
    <property type="evidence" value="ECO:0007669"/>
    <property type="project" value="UniProtKB-KW"/>
</dbReference>
<dbReference type="Gene3D" id="1.10.10.10">
    <property type="entry name" value="Winged helix-like DNA-binding domain superfamily/Winged helix DNA-binding domain"/>
    <property type="match status" value="1"/>
</dbReference>
<dbReference type="OrthoDB" id="9794330at2"/>
<evidence type="ECO:0000256" key="2">
    <source>
        <dbReference type="ARBA" id="ARBA00023125"/>
    </source>
</evidence>
<dbReference type="InterPro" id="IPR011991">
    <property type="entry name" value="ArsR-like_HTH"/>
</dbReference>
<dbReference type="InterPro" id="IPR001845">
    <property type="entry name" value="HTH_ArsR_DNA-bd_dom"/>
</dbReference>
<reference evidence="5 6" key="1">
    <citation type="submission" date="2018-01" db="EMBL/GenBank/DDBJ databases">
        <title>The whole genome sequencing and assembly of Halobacillus litoralis ERB031 strain.</title>
        <authorList>
            <person name="Lee S.-J."/>
            <person name="Park M.-K."/>
            <person name="Kim J.-Y."/>
            <person name="Lee Y.-J."/>
            <person name="Yi H."/>
            <person name="Bahn Y.-S."/>
            <person name="Kim J.F."/>
            <person name="Lee D.-W."/>
        </authorList>
    </citation>
    <scope>NUCLEOTIDE SEQUENCE [LARGE SCALE GENOMIC DNA]</scope>
    <source>
        <strain evidence="5 6">ERB 031</strain>
    </source>
</reference>
<accession>A0A410ME56</accession>
<dbReference type="Pfam" id="PF12840">
    <property type="entry name" value="HTH_20"/>
    <property type="match status" value="1"/>
</dbReference>
<dbReference type="KEGG" id="hli:HLI_12640"/>
<dbReference type="InterPro" id="IPR036388">
    <property type="entry name" value="WH-like_DNA-bd_sf"/>
</dbReference>
<protein>
    <recommendedName>
        <fullName evidence="4">HTH arsR-type domain-containing protein</fullName>
    </recommendedName>
</protein>
<dbReference type="PANTHER" id="PTHR43132">
    <property type="entry name" value="ARSENICAL RESISTANCE OPERON REPRESSOR ARSR-RELATED"/>
    <property type="match status" value="1"/>
</dbReference>
<evidence type="ECO:0000313" key="5">
    <source>
        <dbReference type="EMBL" id="QAS52978.1"/>
    </source>
</evidence>
<evidence type="ECO:0000256" key="3">
    <source>
        <dbReference type="ARBA" id="ARBA00023163"/>
    </source>
</evidence>
<gene>
    <name evidence="5" type="ORF">HLI_12640</name>
</gene>
<dbReference type="NCBIfam" id="NF033788">
    <property type="entry name" value="HTH_metalloreg"/>
    <property type="match status" value="1"/>
</dbReference>
<dbReference type="InterPro" id="IPR036390">
    <property type="entry name" value="WH_DNA-bd_sf"/>
</dbReference>
<dbReference type="GO" id="GO:0003700">
    <property type="term" value="F:DNA-binding transcription factor activity"/>
    <property type="evidence" value="ECO:0007669"/>
    <property type="project" value="InterPro"/>
</dbReference>
<evidence type="ECO:0000256" key="1">
    <source>
        <dbReference type="ARBA" id="ARBA00023015"/>
    </source>
</evidence>
<proteinExistence type="predicted"/>
<dbReference type="PANTHER" id="PTHR43132:SF2">
    <property type="entry name" value="ARSENICAL RESISTANCE OPERON REPRESSOR ARSR-RELATED"/>
    <property type="match status" value="1"/>
</dbReference>
<organism evidence="5 6">
    <name type="scientific">Halobacillus litoralis</name>
    <dbReference type="NCBI Taxonomy" id="45668"/>
    <lineage>
        <taxon>Bacteria</taxon>
        <taxon>Bacillati</taxon>
        <taxon>Bacillota</taxon>
        <taxon>Bacilli</taxon>
        <taxon>Bacillales</taxon>
        <taxon>Bacillaceae</taxon>
        <taxon>Halobacillus</taxon>
    </lineage>
</organism>
<keyword evidence="2" id="KW-0238">DNA-binding</keyword>
<dbReference type="InterPro" id="IPR051011">
    <property type="entry name" value="Metal_resp_trans_reg"/>
</dbReference>
<dbReference type="EMBL" id="CP026118">
    <property type="protein sequence ID" value="QAS52978.1"/>
    <property type="molecule type" value="Genomic_DNA"/>
</dbReference>
<evidence type="ECO:0000259" key="4">
    <source>
        <dbReference type="PROSITE" id="PS50987"/>
    </source>
</evidence>
<dbReference type="PROSITE" id="PS50987">
    <property type="entry name" value="HTH_ARSR_2"/>
    <property type="match status" value="1"/>
</dbReference>
<dbReference type="CDD" id="cd00090">
    <property type="entry name" value="HTH_ARSR"/>
    <property type="match status" value="1"/>
</dbReference>
<name>A0A410ME56_9BACI</name>
<feature type="domain" description="HTH arsR-type" evidence="4">
    <location>
        <begin position="56"/>
        <end position="161"/>
    </location>
</feature>
<sequence length="161" mass="18654">MKSLGFHTRFFVWRRSILLLSLIILLTPFSSIYGWELLNGLTDVMYFSIIRNMSNYNNENLNKFSEIFKALSNVHRLNVFLYLAEHCTPGESSTDKEMRMTVGELGEGLNIAPSTVSHHLRELRRAGLIRMERKGKNIECWAEQKTVDQMVMFFQNSKGGE</sequence>